<gene>
    <name evidence="1" type="ORF">g.31350</name>
</gene>
<reference evidence="1" key="1">
    <citation type="submission" date="2015-12" db="EMBL/GenBank/DDBJ databases">
        <title>De novo transcriptome assembly of four potential Pierce s Disease insect vectors from Arizona vineyards.</title>
        <authorList>
            <person name="Tassone E.E."/>
        </authorList>
    </citation>
    <scope>NUCLEOTIDE SEQUENCE</scope>
</reference>
<organism evidence="1">
    <name type="scientific">Clastoptera arizonana</name>
    <name type="common">Arizona spittle bug</name>
    <dbReference type="NCBI Taxonomy" id="38151"/>
    <lineage>
        <taxon>Eukaryota</taxon>
        <taxon>Metazoa</taxon>
        <taxon>Ecdysozoa</taxon>
        <taxon>Arthropoda</taxon>
        <taxon>Hexapoda</taxon>
        <taxon>Insecta</taxon>
        <taxon>Pterygota</taxon>
        <taxon>Neoptera</taxon>
        <taxon>Paraneoptera</taxon>
        <taxon>Hemiptera</taxon>
        <taxon>Auchenorrhyncha</taxon>
        <taxon>Cercopoidea</taxon>
        <taxon>Clastopteridae</taxon>
        <taxon>Clastoptera</taxon>
    </lineage>
</organism>
<dbReference type="EMBL" id="GEDC01016964">
    <property type="protein sequence ID" value="JAS20334.1"/>
    <property type="molecule type" value="Transcribed_RNA"/>
</dbReference>
<feature type="non-terminal residue" evidence="1">
    <location>
        <position position="158"/>
    </location>
</feature>
<protein>
    <submittedName>
        <fullName evidence="1">Uncharacterized protein</fullName>
    </submittedName>
</protein>
<evidence type="ECO:0000313" key="1">
    <source>
        <dbReference type="EMBL" id="JAS20334.1"/>
    </source>
</evidence>
<feature type="non-terminal residue" evidence="1">
    <location>
        <position position="1"/>
    </location>
</feature>
<name>A0A1B6D3S0_9HEMI</name>
<sequence length="158" mass="17626">RIQSHKRKVSEIRPKNNLTFKISCDLNASTESEISPPGGGIGSDTVSEIVTSDELNNSEVIAESLNYEELNESDKINDKSNNYPSSVGSLSKKNCPKLQNRNKVHLHELSVKKKVVVNEVYDFKSNVSNIDKFKNGDILNSNNKIFECNQRIDVLTTG</sequence>
<dbReference type="AlphaFoldDB" id="A0A1B6D3S0"/>
<proteinExistence type="predicted"/>
<accession>A0A1B6D3S0</accession>